<keyword evidence="4" id="KW-1185">Reference proteome</keyword>
<dbReference type="Gene3D" id="3.40.47.10">
    <property type="match status" value="1"/>
</dbReference>
<dbReference type="Pfam" id="PF22691">
    <property type="entry name" value="Thiolase_C_1"/>
    <property type="match status" value="1"/>
</dbReference>
<dbReference type="CDD" id="cd00829">
    <property type="entry name" value="SCP-x_thiolase"/>
    <property type="match status" value="1"/>
</dbReference>
<evidence type="ECO:0000313" key="4">
    <source>
        <dbReference type="Proteomes" id="UP001193081"/>
    </source>
</evidence>
<feature type="domain" description="Thiolase C-terminal" evidence="2">
    <location>
        <begin position="243"/>
        <end position="384"/>
    </location>
</feature>
<dbReference type="InterPro" id="IPR020616">
    <property type="entry name" value="Thiolase_N"/>
</dbReference>
<accession>A0ABS4DAW4</accession>
<feature type="domain" description="Thiolase N-terminal" evidence="1">
    <location>
        <begin position="5"/>
        <end position="225"/>
    </location>
</feature>
<organism evidence="3 4">
    <name type="scientific">Candidatus Chloroploca mongolica</name>
    <dbReference type="NCBI Taxonomy" id="2528176"/>
    <lineage>
        <taxon>Bacteria</taxon>
        <taxon>Bacillati</taxon>
        <taxon>Chloroflexota</taxon>
        <taxon>Chloroflexia</taxon>
        <taxon>Chloroflexales</taxon>
        <taxon>Chloroflexineae</taxon>
        <taxon>Oscillochloridaceae</taxon>
        <taxon>Candidatus Chloroploca</taxon>
    </lineage>
</organism>
<reference evidence="3 4" key="1">
    <citation type="submission" date="2021-03" db="EMBL/GenBank/DDBJ databases">
        <authorList>
            <person name="Grouzdev D.S."/>
        </authorList>
    </citation>
    <scope>NUCLEOTIDE SEQUENCE [LARGE SCALE GENOMIC DNA]</scope>
    <source>
        <strain evidence="3 4">M50-1</strain>
    </source>
</reference>
<dbReference type="InterPro" id="IPR055140">
    <property type="entry name" value="Thiolase_C_2"/>
</dbReference>
<dbReference type="Proteomes" id="UP001193081">
    <property type="component" value="Unassembled WGS sequence"/>
</dbReference>
<dbReference type="RefSeq" id="WP_135478568.1">
    <property type="nucleotide sequence ID" value="NZ_SIJK02000021.1"/>
</dbReference>
<dbReference type="PANTHER" id="PTHR42870">
    <property type="entry name" value="ACETYL-COA C-ACETYLTRANSFERASE"/>
    <property type="match status" value="1"/>
</dbReference>
<sequence>MRSSYIVSAAATAVGEHYARSLSDLASEAVRNAFAALPEVSPERVGALFVANAMGETLASQGQLGAYLANAVGLRGVPALRVEAAGASGGVAMHQAAQAIATGQCDLVVVLGAEKVTDRLEGALEAALALHTDTEAEAIHGLTLTSQWALLMRRYMHEYNHGLEAFAPFPVNAHANAAKNPQALYRFAINADKYRKAGMVASPLNMLDCSSVADGAACVILAAESLARELPGPLIRLAGTAIATDTPSLGARRNPLDLEAARASAHVALGRAHMGLSNVQVFELSDPHGIAAVLALESIGYYERGEAPRHAADGSIAPSGRTPLATAGGYKARGDIVGASGVYQVVELVRQLRGEAGPTQVAEARVGLAQTLGGIGATAATAVIVAE</sequence>
<comment type="caution">
    <text evidence="3">The sequence shown here is derived from an EMBL/GenBank/DDBJ whole genome shotgun (WGS) entry which is preliminary data.</text>
</comment>
<evidence type="ECO:0000259" key="1">
    <source>
        <dbReference type="Pfam" id="PF00108"/>
    </source>
</evidence>
<evidence type="ECO:0000313" key="3">
    <source>
        <dbReference type="EMBL" id="MBP1466579.1"/>
    </source>
</evidence>
<dbReference type="Pfam" id="PF00108">
    <property type="entry name" value="Thiolase_N"/>
    <property type="match status" value="1"/>
</dbReference>
<dbReference type="EMBL" id="SIJK02000021">
    <property type="protein sequence ID" value="MBP1466579.1"/>
    <property type="molecule type" value="Genomic_DNA"/>
</dbReference>
<dbReference type="PANTHER" id="PTHR42870:SF1">
    <property type="entry name" value="NON-SPECIFIC LIPID-TRANSFER PROTEIN-LIKE 2"/>
    <property type="match status" value="1"/>
</dbReference>
<dbReference type="PIRSF" id="PIRSF000429">
    <property type="entry name" value="Ac-CoA_Ac_transf"/>
    <property type="match status" value="1"/>
</dbReference>
<name>A0ABS4DAW4_9CHLR</name>
<proteinExistence type="predicted"/>
<dbReference type="InterPro" id="IPR016039">
    <property type="entry name" value="Thiolase-like"/>
</dbReference>
<protein>
    <submittedName>
        <fullName evidence="3">Acetyl-CoA acetyltransferase</fullName>
    </submittedName>
</protein>
<evidence type="ECO:0000259" key="2">
    <source>
        <dbReference type="Pfam" id="PF22691"/>
    </source>
</evidence>
<dbReference type="SUPFAM" id="SSF53901">
    <property type="entry name" value="Thiolase-like"/>
    <property type="match status" value="2"/>
</dbReference>
<gene>
    <name evidence="3" type="ORF">EYB53_012760</name>
</gene>
<dbReference type="InterPro" id="IPR002155">
    <property type="entry name" value="Thiolase"/>
</dbReference>